<sequence>MPRVNKKAAGATSVPSGKPSTAHVPVGPPAGACARRTGLFIAWIGATLLLTWVGHASPRLLEPAYGGVLSYLYYQPALALAFLSGAVGVGTWASVSSCRGSPTATGPLVMTWCARLLLATAVVLAGSESAVRWVTQYRSLLGPWFGPHLTQLSHAYPLGFCAGAITALVTQGAMSSVATWPLVSTTGMAAVTWLMAGYLGCHLLPFFPTCPSIVTLGAAMATAGLGVGALTPMASANITSPTLLPSLSAAIGRALRRYGWVYVLVLGLLGYVWNREPNCQAGVDPLYHNRPELGLKVVDRAESLTGWVSVLDNTKDGNRILRSGHSVIGGRWHRPRESIFIIFYAMEGVQLIRNRRYDSPARGLQIGLGVGICTDSMQRLGTQMDVVEIDPKVYQFARQYFGLAKPHGVYLQDGRTFIEHSAANDTYDYVFHDVFTGGAVPPSLFSVEALTQIKRILKPHGVLALNFVGSLEPPLHRALLFVWKTLTAVFPHVVCYPEEGGRTSVITNMVFFASSQPIKGFRSPTRREINKTILRERVFKDLAANKMIDIEHEFKDYMFPELTPITDAHNPLAHEQVASAAVFWSMLNSLYPKDFWSFY</sequence>
<keyword evidence="3" id="KW-0812">Transmembrane</keyword>
<feature type="region of interest" description="Disordered" evidence="2">
    <location>
        <begin position="1"/>
        <end position="25"/>
    </location>
</feature>
<protein>
    <recommendedName>
        <fullName evidence="6">S-adenosyl-L-methionine-dependent methyltransferase</fullName>
    </recommendedName>
</protein>
<evidence type="ECO:0000313" key="5">
    <source>
        <dbReference type="Proteomes" id="UP001151582"/>
    </source>
</evidence>
<feature type="transmembrane region" description="Helical" evidence="3">
    <location>
        <begin position="213"/>
        <end position="234"/>
    </location>
</feature>
<evidence type="ECO:0000256" key="1">
    <source>
        <dbReference type="ARBA" id="ARBA00023115"/>
    </source>
</evidence>
<dbReference type="CDD" id="cd02440">
    <property type="entry name" value="AdoMet_MTases"/>
    <property type="match status" value="1"/>
</dbReference>
<accession>A0A9W8E8C6</accession>
<dbReference type="OrthoDB" id="2016285at2759"/>
<evidence type="ECO:0000256" key="2">
    <source>
        <dbReference type="SAM" id="MobiDB-lite"/>
    </source>
</evidence>
<feature type="transmembrane region" description="Helical" evidence="3">
    <location>
        <begin position="186"/>
        <end position="207"/>
    </location>
</feature>
<dbReference type="Gene3D" id="3.40.50.150">
    <property type="entry name" value="Vaccinia Virus protein VP39"/>
    <property type="match status" value="1"/>
</dbReference>
<dbReference type="Proteomes" id="UP001151582">
    <property type="component" value="Unassembled WGS sequence"/>
</dbReference>
<keyword evidence="1" id="KW-0620">Polyamine biosynthesis</keyword>
<keyword evidence="3" id="KW-0472">Membrane</keyword>
<feature type="transmembrane region" description="Helical" evidence="3">
    <location>
        <begin position="77"/>
        <end position="95"/>
    </location>
</feature>
<dbReference type="GO" id="GO:0006596">
    <property type="term" value="P:polyamine biosynthetic process"/>
    <property type="evidence" value="ECO:0007669"/>
    <property type="project" value="UniProtKB-KW"/>
</dbReference>
<reference evidence="4" key="1">
    <citation type="submission" date="2022-07" db="EMBL/GenBank/DDBJ databases">
        <title>Phylogenomic reconstructions and comparative analyses of Kickxellomycotina fungi.</title>
        <authorList>
            <person name="Reynolds N.K."/>
            <person name="Stajich J.E."/>
            <person name="Barry K."/>
            <person name="Grigoriev I.V."/>
            <person name="Crous P."/>
            <person name="Smith M.E."/>
        </authorList>
    </citation>
    <scope>NUCLEOTIDE SEQUENCE</scope>
    <source>
        <strain evidence="4">RSA 567</strain>
    </source>
</reference>
<proteinExistence type="predicted"/>
<feature type="transmembrane region" description="Helical" evidence="3">
    <location>
        <begin position="255"/>
        <end position="273"/>
    </location>
</feature>
<feature type="transmembrane region" description="Helical" evidence="3">
    <location>
        <begin position="155"/>
        <end position="174"/>
    </location>
</feature>
<evidence type="ECO:0008006" key="6">
    <source>
        <dbReference type="Google" id="ProtNLM"/>
    </source>
</evidence>
<dbReference type="AlphaFoldDB" id="A0A9W8E8C6"/>
<organism evidence="4 5">
    <name type="scientific">Dimargaris verticillata</name>
    <dbReference type="NCBI Taxonomy" id="2761393"/>
    <lineage>
        <taxon>Eukaryota</taxon>
        <taxon>Fungi</taxon>
        <taxon>Fungi incertae sedis</taxon>
        <taxon>Zoopagomycota</taxon>
        <taxon>Kickxellomycotina</taxon>
        <taxon>Dimargaritomycetes</taxon>
        <taxon>Dimargaritales</taxon>
        <taxon>Dimargaritaceae</taxon>
        <taxon>Dimargaris</taxon>
    </lineage>
</organism>
<keyword evidence="5" id="KW-1185">Reference proteome</keyword>
<keyword evidence="3" id="KW-1133">Transmembrane helix</keyword>
<dbReference type="Pfam" id="PF01564">
    <property type="entry name" value="Spermine_synth"/>
    <property type="match status" value="1"/>
</dbReference>
<feature type="transmembrane region" description="Helical" evidence="3">
    <location>
        <begin position="116"/>
        <end position="135"/>
    </location>
</feature>
<feature type="transmembrane region" description="Helical" evidence="3">
    <location>
        <begin position="38"/>
        <end position="57"/>
    </location>
</feature>
<dbReference type="SUPFAM" id="SSF53335">
    <property type="entry name" value="S-adenosyl-L-methionine-dependent methyltransferases"/>
    <property type="match status" value="1"/>
</dbReference>
<evidence type="ECO:0000256" key="3">
    <source>
        <dbReference type="SAM" id="Phobius"/>
    </source>
</evidence>
<dbReference type="NCBIfam" id="NF037959">
    <property type="entry name" value="MFS_SpdSyn"/>
    <property type="match status" value="1"/>
</dbReference>
<dbReference type="PANTHER" id="PTHR43317">
    <property type="entry name" value="THERMOSPERMINE SYNTHASE ACAULIS5"/>
    <property type="match status" value="1"/>
</dbReference>
<dbReference type="InterPro" id="IPR029063">
    <property type="entry name" value="SAM-dependent_MTases_sf"/>
</dbReference>
<dbReference type="PANTHER" id="PTHR43317:SF1">
    <property type="entry name" value="THERMOSPERMINE SYNTHASE ACAULIS5"/>
    <property type="match status" value="1"/>
</dbReference>
<evidence type="ECO:0000313" key="4">
    <source>
        <dbReference type="EMBL" id="KAJ1978083.1"/>
    </source>
</evidence>
<gene>
    <name evidence="4" type="ORF">H4R34_003336</name>
</gene>
<comment type="caution">
    <text evidence="4">The sequence shown here is derived from an EMBL/GenBank/DDBJ whole genome shotgun (WGS) entry which is preliminary data.</text>
</comment>
<name>A0A9W8E8C6_9FUNG</name>
<dbReference type="EMBL" id="JANBQB010000300">
    <property type="protein sequence ID" value="KAJ1978083.1"/>
    <property type="molecule type" value="Genomic_DNA"/>
</dbReference>